<dbReference type="EMBL" id="KN840474">
    <property type="protein sequence ID" value="KIP08824.1"/>
    <property type="molecule type" value="Genomic_DNA"/>
</dbReference>
<sequence length="486" mass="53688">MGAIIWNEPEVDPFITDLPEPIPVCIKSAPKEWGAGGVFVKDLQNHSEEELSVIVRDSNQLVELHPLDDTTAIGFFELRVSAEQLMILELRSLGSGCWEVILGSDGLGYETTMQICDGVDMDHTIAQLQQASIDESFIDESFLNNAATQSSEGPQAEGYSARPCSHQPPATSCGHNPSGARVSRVYNKRHPVRWYIYRHSSALPNVSQQYNLGMDPDITEFLRSCVLWARANLGYVIGDVPPAGPSDPNYLEPIAVSIKDAAKDFGSGVYVKDILDYSAEDLRMIVQDTDMLVDLHGSNEESKGLFTLLWHGHGVPEWTIDCSLMPRVELGHGRVGYPLVEILQVLGPAISAWHEQQLSESGNKESCLPCRAHREATFFHQCPFVISAEKLMIIELRNIGPGHWQVVVGADVLGHQRAKMILDQMEVDFTASLLQNMQISRTPAEGNSGSDITDSYSEVLQAHQMAQKFLLILKQINILTASIINT</sequence>
<keyword evidence="3" id="KW-1185">Reference proteome</keyword>
<dbReference type="Proteomes" id="UP000053257">
    <property type="component" value="Unassembled WGS sequence"/>
</dbReference>
<proteinExistence type="predicted"/>
<reference evidence="2 3" key="1">
    <citation type="journal article" date="2014" name="PLoS Genet.">
        <title>Analysis of the Phlebiopsis gigantea genome, transcriptome and secretome provides insight into its pioneer colonization strategies of wood.</title>
        <authorList>
            <person name="Hori C."/>
            <person name="Ishida T."/>
            <person name="Igarashi K."/>
            <person name="Samejima M."/>
            <person name="Suzuki H."/>
            <person name="Master E."/>
            <person name="Ferreira P."/>
            <person name="Ruiz-Duenas F.J."/>
            <person name="Held B."/>
            <person name="Canessa P."/>
            <person name="Larrondo L.F."/>
            <person name="Schmoll M."/>
            <person name="Druzhinina I.S."/>
            <person name="Kubicek C.P."/>
            <person name="Gaskell J.A."/>
            <person name="Kersten P."/>
            <person name="St John F."/>
            <person name="Glasner J."/>
            <person name="Sabat G."/>
            <person name="Splinter BonDurant S."/>
            <person name="Syed K."/>
            <person name="Yadav J."/>
            <person name="Mgbeahuruike A.C."/>
            <person name="Kovalchuk A."/>
            <person name="Asiegbu F.O."/>
            <person name="Lackner G."/>
            <person name="Hoffmeister D."/>
            <person name="Rencoret J."/>
            <person name="Gutierrez A."/>
            <person name="Sun H."/>
            <person name="Lindquist E."/>
            <person name="Barry K."/>
            <person name="Riley R."/>
            <person name="Grigoriev I.V."/>
            <person name="Henrissat B."/>
            <person name="Kues U."/>
            <person name="Berka R.M."/>
            <person name="Martinez A.T."/>
            <person name="Covert S.F."/>
            <person name="Blanchette R.A."/>
            <person name="Cullen D."/>
        </authorList>
    </citation>
    <scope>NUCLEOTIDE SEQUENCE [LARGE SCALE GENOMIC DNA]</scope>
    <source>
        <strain evidence="2 3">11061_1 CR5-6</strain>
    </source>
</reference>
<name>A0A0C3NU62_PHLG1</name>
<dbReference type="HOGENOM" id="CLU_561515_0_0_1"/>
<feature type="region of interest" description="Disordered" evidence="1">
    <location>
        <begin position="148"/>
        <end position="178"/>
    </location>
</feature>
<protein>
    <submittedName>
        <fullName evidence="2">Uncharacterized protein</fullName>
    </submittedName>
</protein>
<evidence type="ECO:0000313" key="2">
    <source>
        <dbReference type="EMBL" id="KIP08824.1"/>
    </source>
</evidence>
<evidence type="ECO:0000313" key="3">
    <source>
        <dbReference type="Proteomes" id="UP000053257"/>
    </source>
</evidence>
<accession>A0A0C3NU62</accession>
<evidence type="ECO:0000256" key="1">
    <source>
        <dbReference type="SAM" id="MobiDB-lite"/>
    </source>
</evidence>
<dbReference type="AlphaFoldDB" id="A0A0C3NU62"/>
<gene>
    <name evidence="2" type="ORF">PHLGIDRAFT_12386</name>
</gene>
<organism evidence="2 3">
    <name type="scientific">Phlebiopsis gigantea (strain 11061_1 CR5-6)</name>
    <name type="common">White-rot fungus</name>
    <name type="synonym">Peniophora gigantea</name>
    <dbReference type="NCBI Taxonomy" id="745531"/>
    <lineage>
        <taxon>Eukaryota</taxon>
        <taxon>Fungi</taxon>
        <taxon>Dikarya</taxon>
        <taxon>Basidiomycota</taxon>
        <taxon>Agaricomycotina</taxon>
        <taxon>Agaricomycetes</taxon>
        <taxon>Polyporales</taxon>
        <taxon>Phanerochaetaceae</taxon>
        <taxon>Phlebiopsis</taxon>
    </lineage>
</organism>